<dbReference type="InterPro" id="IPR000068">
    <property type="entry name" value="GPCR_3_Ca_sens_rcpt-rel"/>
</dbReference>
<evidence type="ECO:0000256" key="3">
    <source>
        <dbReference type="ARBA" id="ARBA00022692"/>
    </source>
</evidence>
<keyword evidence="3 13" id="KW-0812">Transmembrane</keyword>
<evidence type="ECO:0000256" key="9">
    <source>
        <dbReference type="ARBA" id="ARBA00023180"/>
    </source>
</evidence>
<evidence type="ECO:0000256" key="13">
    <source>
        <dbReference type="SAM" id="Phobius"/>
    </source>
</evidence>
<dbReference type="FunFam" id="3.40.50.2300:FF:000016">
    <property type="entry name" value="Taste 1 receptor member 2"/>
    <property type="match status" value="1"/>
</dbReference>
<dbReference type="GO" id="GO:0050917">
    <property type="term" value="P:sensory perception of umami taste"/>
    <property type="evidence" value="ECO:0007669"/>
    <property type="project" value="TreeGrafter"/>
</dbReference>
<keyword evidence="5 13" id="KW-1133">Transmembrane helix</keyword>
<evidence type="ECO:0000256" key="2">
    <source>
        <dbReference type="ARBA" id="ARBA00022475"/>
    </source>
</evidence>
<dbReference type="PANTHER" id="PTHR24061">
    <property type="entry name" value="CALCIUM-SENSING RECEPTOR-RELATED"/>
    <property type="match status" value="1"/>
</dbReference>
<evidence type="ECO:0000256" key="12">
    <source>
        <dbReference type="ARBA" id="ARBA00040705"/>
    </source>
</evidence>
<evidence type="ECO:0000256" key="4">
    <source>
        <dbReference type="ARBA" id="ARBA00022729"/>
    </source>
</evidence>
<dbReference type="GO" id="GO:0004930">
    <property type="term" value="F:G protein-coupled receptor activity"/>
    <property type="evidence" value="ECO:0007669"/>
    <property type="project" value="UniProtKB-KW"/>
</dbReference>
<dbReference type="Pfam" id="PF07562">
    <property type="entry name" value="NCD3G"/>
    <property type="match status" value="1"/>
</dbReference>
<feature type="transmembrane region" description="Helical" evidence="13">
    <location>
        <begin position="682"/>
        <end position="700"/>
    </location>
</feature>
<dbReference type="Ensembl" id="ENSNMLT00000031377.1">
    <property type="protein sequence ID" value="ENSNMLP00000028093.1"/>
    <property type="gene ID" value="ENSNMLG00000017884.1"/>
</dbReference>
<dbReference type="PANTHER" id="PTHR24061:SF435">
    <property type="entry name" value="TASTE RECEPTOR TYPE 1 MEMBER 3"/>
    <property type="match status" value="1"/>
</dbReference>
<dbReference type="Pfam" id="PF00003">
    <property type="entry name" value="7tm_3"/>
    <property type="match status" value="1"/>
</dbReference>
<feature type="transmembrane region" description="Helical" evidence="13">
    <location>
        <begin position="730"/>
        <end position="754"/>
    </location>
</feature>
<dbReference type="InterPro" id="IPR028082">
    <property type="entry name" value="Peripla_BP_I"/>
</dbReference>
<feature type="chain" id="PRO_5034567218" description="Taste receptor type 1 member 3" evidence="14">
    <location>
        <begin position="22"/>
        <end position="857"/>
    </location>
</feature>
<evidence type="ECO:0000256" key="6">
    <source>
        <dbReference type="ARBA" id="ARBA00023040"/>
    </source>
</evidence>
<feature type="transmembrane region" description="Helical" evidence="13">
    <location>
        <begin position="599"/>
        <end position="626"/>
    </location>
</feature>
<feature type="signal peptide" evidence="14">
    <location>
        <begin position="1"/>
        <end position="21"/>
    </location>
</feature>
<feature type="transmembrane region" description="Helical" evidence="13">
    <location>
        <begin position="766"/>
        <end position="787"/>
    </location>
</feature>
<dbReference type="InterPro" id="IPR017978">
    <property type="entry name" value="GPCR_3_C"/>
</dbReference>
<keyword evidence="7 13" id="KW-0472">Membrane</keyword>
<dbReference type="Gene3D" id="3.40.50.2300">
    <property type="match status" value="2"/>
</dbReference>
<dbReference type="GO" id="GO:0005886">
    <property type="term" value="C:plasma membrane"/>
    <property type="evidence" value="ECO:0007669"/>
    <property type="project" value="UniProtKB-SubCell"/>
</dbReference>
<dbReference type="SUPFAM" id="SSF53822">
    <property type="entry name" value="Periplasmic binding protein-like I"/>
    <property type="match status" value="1"/>
</dbReference>
<keyword evidence="2" id="KW-1003">Cell membrane</keyword>
<dbReference type="Pfam" id="PF01094">
    <property type="entry name" value="ANF_receptor"/>
    <property type="match status" value="1"/>
</dbReference>
<organism evidence="16 17">
    <name type="scientific">Neogobius melanostomus</name>
    <name type="common">round goby</name>
    <dbReference type="NCBI Taxonomy" id="47308"/>
    <lineage>
        <taxon>Eukaryota</taxon>
        <taxon>Metazoa</taxon>
        <taxon>Chordata</taxon>
        <taxon>Craniata</taxon>
        <taxon>Vertebrata</taxon>
        <taxon>Euteleostomi</taxon>
        <taxon>Actinopterygii</taxon>
        <taxon>Neopterygii</taxon>
        <taxon>Teleostei</taxon>
        <taxon>Neoteleostei</taxon>
        <taxon>Acanthomorphata</taxon>
        <taxon>Gobiaria</taxon>
        <taxon>Gobiiformes</taxon>
        <taxon>Gobioidei</taxon>
        <taxon>Gobiidae</taxon>
        <taxon>Benthophilinae</taxon>
        <taxon>Neogobiini</taxon>
        <taxon>Neogobius</taxon>
    </lineage>
</organism>
<dbReference type="Gene3D" id="2.10.50.30">
    <property type="entry name" value="GPCR, family 3, nine cysteines domain"/>
    <property type="match status" value="1"/>
</dbReference>
<dbReference type="InterPro" id="IPR011500">
    <property type="entry name" value="GPCR_3_9-Cys_dom"/>
</dbReference>
<dbReference type="AlphaFoldDB" id="A0A8C6U148"/>
<sequence length="857" mass="95163">MASTCLKQLLVLYCALTQVYSSNEWFNNVSTNLFDLPGNIILGGLFPINMLTSNLSERTMPDDITCRSLDVFGLGLSIVMKYAVDEVNANTTLLPGIKLGYKIYNTCRQPSVIMQPTLSFLTNKSTELLSVECNYTDYETSSVAVIGPLSSEMVSIIGKLLGFFLMPQISYGATSAKFSDKTEYPSFFRTVPSDKWQVEVMVQLIKEFQWNWVAVIGSEEEYGQTGAKEFSKLAQKSSLCVAYQALIPVYTDPGPTIRVLIDNIKRTNVSVIVVFSLVEPAAAFFTEVIKNNMTGVWIGSTSWVKSRKLTSLPGMNNIGTIIGFTEKIQNVELLTDYTRTLFTKISEERKNVTHPPNNYDPSDPCPQCWSLSPANVSIVEDTAVQQEAFSVYAAVYSVAAALHQLLHCNNTVCDWKPGTTKVYPWMLMQVLKNISIDINGTNFQFDSDGNPNVGYNVIQWVWENSAVHLQNVGSFLPTLSIDKSKFTWHTKDSAVPVSTCSANCEPGQVRRVKGSHSCCFDCINCEPGTYQAKPDDNQCTRCPKRQWSTLRSTSCTEPTFEVLWWDSIESVLMLLAAALLLLSQSSVLLLFLRHRSTPLVMASGGTLTFVALLSLMGACLSLLLFFGQPTDVVCRLQLPFTSICQTVALSIIGSISLQIFFVTEFPERAAPHISTIRGPGSWILVLSCCVAQAGICGWFVQEAPSLSLYMKNMEINFVSSFLTCPVEPQIGFALLQGLNVALALVSFMCTFMAVKPLHQYNVSRDITFACLIYCVIWVSFIPIYIGLNTKMKSIVHVSFSLTSNFGLMAAYYFPKCYLIMRKPELNKVEYFCTVLEGAPPTPPQDEPQPKTETESVH</sequence>
<evidence type="ECO:0000256" key="1">
    <source>
        <dbReference type="ARBA" id="ARBA00004651"/>
    </source>
</evidence>
<protein>
    <recommendedName>
        <fullName evidence="12">Taste receptor type 1 member 3</fullName>
    </recommendedName>
</protein>
<keyword evidence="9" id="KW-0325">Glycoprotein</keyword>
<dbReference type="InterPro" id="IPR038550">
    <property type="entry name" value="GPCR_3_9-Cys_sf"/>
</dbReference>
<dbReference type="InterPro" id="IPR000337">
    <property type="entry name" value="GPCR_3"/>
</dbReference>
<name>A0A8C6U148_9GOBI</name>
<dbReference type="FunFam" id="2.10.50.30:FF:000004">
    <property type="entry name" value="Taste receptor type 1 member 3-like protein"/>
    <property type="match status" value="1"/>
</dbReference>
<dbReference type="PROSITE" id="PS50259">
    <property type="entry name" value="G_PROTEIN_RECEP_F3_4"/>
    <property type="match status" value="1"/>
</dbReference>
<dbReference type="GO" id="GO:0050916">
    <property type="term" value="P:sensory perception of sweet taste"/>
    <property type="evidence" value="ECO:0007669"/>
    <property type="project" value="TreeGrafter"/>
</dbReference>
<evidence type="ECO:0000259" key="15">
    <source>
        <dbReference type="PROSITE" id="PS50259"/>
    </source>
</evidence>
<evidence type="ECO:0000256" key="14">
    <source>
        <dbReference type="SAM" id="SignalP"/>
    </source>
</evidence>
<evidence type="ECO:0000256" key="7">
    <source>
        <dbReference type="ARBA" id="ARBA00023136"/>
    </source>
</evidence>
<keyword evidence="6" id="KW-0297">G-protein coupled receptor</keyword>
<keyword evidence="10" id="KW-0807">Transducer</keyword>
<dbReference type="CDD" id="cd15290">
    <property type="entry name" value="7tmC_TAS1R3"/>
    <property type="match status" value="1"/>
</dbReference>
<evidence type="ECO:0000256" key="5">
    <source>
        <dbReference type="ARBA" id="ARBA00022989"/>
    </source>
</evidence>
<feature type="transmembrane region" description="Helical" evidence="13">
    <location>
        <begin position="638"/>
        <end position="661"/>
    </location>
</feature>
<keyword evidence="4 14" id="KW-0732">Signal</keyword>
<evidence type="ECO:0000256" key="10">
    <source>
        <dbReference type="ARBA" id="ARBA00023224"/>
    </source>
</evidence>
<feature type="transmembrane region" description="Helical" evidence="13">
    <location>
        <begin position="571"/>
        <end position="592"/>
    </location>
</feature>
<feature type="transmembrane region" description="Helical" evidence="13">
    <location>
        <begin position="793"/>
        <end position="813"/>
    </location>
</feature>
<dbReference type="InterPro" id="IPR001828">
    <property type="entry name" value="ANF_lig-bd_rcpt"/>
</dbReference>
<comment type="subcellular location">
    <subcellularLocation>
        <location evidence="1">Cell membrane</location>
        <topology evidence="1">Multi-pass membrane protein</topology>
    </subcellularLocation>
</comment>
<reference evidence="16" key="1">
    <citation type="submission" date="2025-08" db="UniProtKB">
        <authorList>
            <consortium name="Ensembl"/>
        </authorList>
    </citation>
    <scope>IDENTIFICATION</scope>
</reference>
<evidence type="ECO:0000313" key="17">
    <source>
        <dbReference type="Proteomes" id="UP000694523"/>
    </source>
</evidence>
<evidence type="ECO:0000313" key="16">
    <source>
        <dbReference type="Ensembl" id="ENSNMLP00000028093.1"/>
    </source>
</evidence>
<proteinExistence type="inferred from homology"/>
<keyword evidence="8" id="KW-0675">Receptor</keyword>
<evidence type="ECO:0000256" key="8">
    <source>
        <dbReference type="ARBA" id="ARBA00023170"/>
    </source>
</evidence>
<feature type="domain" description="G-protein coupled receptors family 3 profile" evidence="15">
    <location>
        <begin position="569"/>
        <end position="826"/>
    </location>
</feature>
<accession>A0A8C6U148</accession>
<reference evidence="16" key="2">
    <citation type="submission" date="2025-09" db="UniProtKB">
        <authorList>
            <consortium name="Ensembl"/>
        </authorList>
    </citation>
    <scope>IDENTIFICATION</scope>
</reference>
<keyword evidence="17" id="KW-1185">Reference proteome</keyword>
<evidence type="ECO:0000256" key="11">
    <source>
        <dbReference type="ARBA" id="ARBA00038492"/>
    </source>
</evidence>
<dbReference type="Proteomes" id="UP000694523">
    <property type="component" value="Unplaced"/>
</dbReference>
<dbReference type="PRINTS" id="PR00248">
    <property type="entry name" value="GPCRMGR"/>
</dbReference>
<comment type="similarity">
    <text evidence="11">Belongs to the G-protein coupled receptor 3 family. TAS1R subfamily.</text>
</comment>